<evidence type="ECO:0000256" key="7">
    <source>
        <dbReference type="SAM" id="SignalP"/>
    </source>
</evidence>
<dbReference type="Pfam" id="PF14380">
    <property type="entry name" value="WAK_assoc"/>
    <property type="match status" value="1"/>
</dbReference>
<dbReference type="Proteomes" id="UP000593562">
    <property type="component" value="Unassembled WGS sequence"/>
</dbReference>
<organism evidence="10 11">
    <name type="scientific">Tripterygium wilfordii</name>
    <name type="common">Thunder God vine</name>
    <dbReference type="NCBI Taxonomy" id="458696"/>
    <lineage>
        <taxon>Eukaryota</taxon>
        <taxon>Viridiplantae</taxon>
        <taxon>Streptophyta</taxon>
        <taxon>Embryophyta</taxon>
        <taxon>Tracheophyta</taxon>
        <taxon>Spermatophyta</taxon>
        <taxon>Magnoliopsida</taxon>
        <taxon>eudicotyledons</taxon>
        <taxon>Gunneridae</taxon>
        <taxon>Pentapetalae</taxon>
        <taxon>rosids</taxon>
        <taxon>fabids</taxon>
        <taxon>Celastrales</taxon>
        <taxon>Celastraceae</taxon>
        <taxon>Tripterygium</taxon>
    </lineage>
</organism>
<dbReference type="PROSITE" id="PS51257">
    <property type="entry name" value="PROKAR_LIPOPROTEIN"/>
    <property type="match status" value="1"/>
</dbReference>
<comment type="caution">
    <text evidence="10">The sequence shown here is derived from an EMBL/GenBank/DDBJ whole genome shotgun (WGS) entry which is preliminary data.</text>
</comment>
<evidence type="ECO:0000256" key="1">
    <source>
        <dbReference type="ARBA" id="ARBA00004167"/>
    </source>
</evidence>
<keyword evidence="3 7" id="KW-0732">Signal</keyword>
<comment type="subcellular location">
    <subcellularLocation>
        <location evidence="1">Membrane</location>
        <topology evidence="1">Single-pass membrane protein</topology>
    </subcellularLocation>
</comment>
<feature type="chain" id="PRO_5029621217" description="non-specific serine/threonine protein kinase" evidence="7">
    <location>
        <begin position="26"/>
        <end position="310"/>
    </location>
</feature>
<dbReference type="Pfam" id="PF13947">
    <property type="entry name" value="GUB_WAK_bind"/>
    <property type="match status" value="1"/>
</dbReference>
<dbReference type="GO" id="GO:0016020">
    <property type="term" value="C:membrane"/>
    <property type="evidence" value="ECO:0007669"/>
    <property type="project" value="UniProtKB-SubCell"/>
</dbReference>
<evidence type="ECO:0000313" key="11">
    <source>
        <dbReference type="Proteomes" id="UP000593562"/>
    </source>
</evidence>
<evidence type="ECO:0000256" key="3">
    <source>
        <dbReference type="ARBA" id="ARBA00022729"/>
    </source>
</evidence>
<keyword evidence="4" id="KW-0325">Glycoprotein</keyword>
<feature type="domain" description="Wall-associated receptor kinase galacturonan-binding" evidence="8">
    <location>
        <begin position="28"/>
        <end position="88"/>
    </location>
</feature>
<accession>A0A7J7D3V7</accession>
<evidence type="ECO:0000256" key="5">
    <source>
        <dbReference type="ARBA" id="ARBA00047899"/>
    </source>
</evidence>
<evidence type="ECO:0000256" key="6">
    <source>
        <dbReference type="ARBA" id="ARBA00048679"/>
    </source>
</evidence>
<gene>
    <name evidence="10" type="ORF">HS088_TW10G00015</name>
</gene>
<proteinExistence type="predicted"/>
<evidence type="ECO:0000259" key="8">
    <source>
        <dbReference type="Pfam" id="PF13947"/>
    </source>
</evidence>
<dbReference type="InParanoid" id="A0A7J7D3V7"/>
<dbReference type="PANTHER" id="PTHR33355:SF10">
    <property type="entry name" value="EGF-LIKE DOMAIN-CONTAINING PROTEIN"/>
    <property type="match status" value="1"/>
</dbReference>
<dbReference type="EMBL" id="JAAARO010000010">
    <property type="protein sequence ID" value="KAF5741020.1"/>
    <property type="molecule type" value="Genomic_DNA"/>
</dbReference>
<evidence type="ECO:0000259" key="9">
    <source>
        <dbReference type="Pfam" id="PF14380"/>
    </source>
</evidence>
<dbReference type="GO" id="GO:0030247">
    <property type="term" value="F:polysaccharide binding"/>
    <property type="evidence" value="ECO:0007669"/>
    <property type="project" value="InterPro"/>
</dbReference>
<dbReference type="FunCoup" id="A0A7J7D3V7">
    <property type="interactions" value="363"/>
</dbReference>
<keyword evidence="10" id="KW-0418">Kinase</keyword>
<name>A0A7J7D3V7_TRIWF</name>
<evidence type="ECO:0000256" key="4">
    <source>
        <dbReference type="ARBA" id="ARBA00023180"/>
    </source>
</evidence>
<keyword evidence="10" id="KW-0675">Receptor</keyword>
<keyword evidence="11" id="KW-1185">Reference proteome</keyword>
<comment type="catalytic activity">
    <reaction evidence="6">
        <text>L-seryl-[protein] + ATP = O-phospho-L-seryl-[protein] + ADP + H(+)</text>
        <dbReference type="Rhea" id="RHEA:17989"/>
        <dbReference type="Rhea" id="RHEA-COMP:9863"/>
        <dbReference type="Rhea" id="RHEA-COMP:11604"/>
        <dbReference type="ChEBI" id="CHEBI:15378"/>
        <dbReference type="ChEBI" id="CHEBI:29999"/>
        <dbReference type="ChEBI" id="CHEBI:30616"/>
        <dbReference type="ChEBI" id="CHEBI:83421"/>
        <dbReference type="ChEBI" id="CHEBI:456216"/>
        <dbReference type="EC" id="2.7.11.1"/>
    </reaction>
</comment>
<feature type="domain" description="Wall-associated receptor kinase C-terminal" evidence="9">
    <location>
        <begin position="203"/>
        <end position="255"/>
    </location>
</feature>
<evidence type="ECO:0000256" key="2">
    <source>
        <dbReference type="ARBA" id="ARBA00012513"/>
    </source>
</evidence>
<dbReference type="AlphaFoldDB" id="A0A7J7D3V7"/>
<reference evidence="10 11" key="1">
    <citation type="journal article" date="2020" name="Nat. Commun.">
        <title>Genome of Tripterygium wilfordii and identification of cytochrome P450 involved in triptolide biosynthesis.</title>
        <authorList>
            <person name="Tu L."/>
            <person name="Su P."/>
            <person name="Zhang Z."/>
            <person name="Gao L."/>
            <person name="Wang J."/>
            <person name="Hu T."/>
            <person name="Zhou J."/>
            <person name="Zhang Y."/>
            <person name="Zhao Y."/>
            <person name="Liu Y."/>
            <person name="Song Y."/>
            <person name="Tong Y."/>
            <person name="Lu Y."/>
            <person name="Yang J."/>
            <person name="Xu C."/>
            <person name="Jia M."/>
            <person name="Peters R.J."/>
            <person name="Huang L."/>
            <person name="Gao W."/>
        </authorList>
    </citation>
    <scope>NUCLEOTIDE SEQUENCE [LARGE SCALE GENOMIC DNA]</scope>
    <source>
        <strain evidence="11">cv. XIE 37</strain>
        <tissue evidence="10">Leaf</tissue>
    </source>
</reference>
<dbReference type="GO" id="GO:0004674">
    <property type="term" value="F:protein serine/threonine kinase activity"/>
    <property type="evidence" value="ECO:0007669"/>
    <property type="project" value="UniProtKB-EC"/>
</dbReference>
<dbReference type="EC" id="2.7.11.1" evidence="2"/>
<sequence>MKTTTSLHVLCFLALIFYLPSLISSQACQRTCDKIPINYPFGTGSGCGDPRFQKYFNCDQQKLIFTTHTGCYPVTNIDYANQVIYISDPSMSTCSCTQPSKGFGLDWDAPFSFHDDTVFTLLDCSIASSPIYQSNASSVIPVCDKEGTPICSFLYSCRAISMLSLPISTCCVYTPVDLGPAFEMDLQKLQCSSYSGFYSFSGQESNPDNWKYGIALKYKFNVYNDYPSSCADCERSGGACGYSGNYNSFICNCPNGINTTSDCVFSTYNDALKFLPWQRVYPLGGNHFQRKCSSFSTTFSQQVPESDKES</sequence>
<dbReference type="InterPro" id="IPR032872">
    <property type="entry name" value="WAK_assoc_C"/>
</dbReference>
<dbReference type="InterPro" id="IPR025287">
    <property type="entry name" value="WAK_GUB"/>
</dbReference>
<comment type="catalytic activity">
    <reaction evidence="5">
        <text>L-threonyl-[protein] + ATP = O-phospho-L-threonyl-[protein] + ADP + H(+)</text>
        <dbReference type="Rhea" id="RHEA:46608"/>
        <dbReference type="Rhea" id="RHEA-COMP:11060"/>
        <dbReference type="Rhea" id="RHEA-COMP:11605"/>
        <dbReference type="ChEBI" id="CHEBI:15378"/>
        <dbReference type="ChEBI" id="CHEBI:30013"/>
        <dbReference type="ChEBI" id="CHEBI:30616"/>
        <dbReference type="ChEBI" id="CHEBI:61977"/>
        <dbReference type="ChEBI" id="CHEBI:456216"/>
        <dbReference type="EC" id="2.7.11.1"/>
    </reaction>
</comment>
<feature type="signal peptide" evidence="7">
    <location>
        <begin position="1"/>
        <end position="25"/>
    </location>
</feature>
<dbReference type="PANTHER" id="PTHR33355">
    <property type="entry name" value="WALL-ASSOCIATED RECEPTOR KINASE CARBOXY-TERMINAL PROTEIN-RELATED"/>
    <property type="match status" value="1"/>
</dbReference>
<keyword evidence="10" id="KW-0808">Transferase</keyword>
<protein>
    <recommendedName>
        <fullName evidence="2">non-specific serine/threonine protein kinase</fullName>
        <ecNumber evidence="2">2.7.11.1</ecNumber>
    </recommendedName>
</protein>
<evidence type="ECO:0000313" key="10">
    <source>
        <dbReference type="EMBL" id="KAF5741020.1"/>
    </source>
</evidence>